<organism evidence="2 3">
    <name type="scientific">Candidatus Alectryocaccomicrobium excrementavium</name>
    <dbReference type="NCBI Taxonomy" id="2840668"/>
    <lineage>
        <taxon>Bacteria</taxon>
        <taxon>Bacillati</taxon>
        <taxon>Bacillota</taxon>
        <taxon>Clostridia</taxon>
        <taxon>Candidatus Alectryocaccomicrobium</taxon>
    </lineage>
</organism>
<sequence>MPPFTPGRTLSRAFYAEILRPLLGDRLHDACLIGEGSDVLGYDQRISMDHDWGPRVTLFFASEEECNAVRGKVLAQLPDSFREFPTRKDRQASNICITTATRWLREHLRIEDIDALRAWDWLAFPQQHLLQFTGGALFCGTLGHYQHAREILAWYPLDVWRWMMAAQWYFVWSSERLIFRAAEAGDALGVRLLLHKLIRICVELVFLQNKAYRPYDKWLGTAFAQIDESHGFAQEIVSILNSQDLREQTSLWQKLLVQLGENHNWLGITRPVAPQIRPYEVGIDGAVRPYRIFNAAGYTNACTESIADPALKSLACVGALDQMANATDAFINFSPWNTIVRDGFRAQLTQEP</sequence>
<proteinExistence type="predicted"/>
<reference evidence="2" key="1">
    <citation type="submission" date="2020-10" db="EMBL/GenBank/DDBJ databases">
        <authorList>
            <person name="Gilroy R."/>
        </authorList>
    </citation>
    <scope>NUCLEOTIDE SEQUENCE</scope>
    <source>
        <strain evidence="2">13766</strain>
    </source>
</reference>
<accession>A0A9D1K6C0</accession>
<evidence type="ECO:0000313" key="3">
    <source>
        <dbReference type="Proteomes" id="UP000824140"/>
    </source>
</evidence>
<dbReference type="Proteomes" id="UP000824140">
    <property type="component" value="Unassembled WGS sequence"/>
</dbReference>
<name>A0A9D1K6C0_9FIRM</name>
<comment type="caution">
    <text evidence="2">The sequence shown here is derived from an EMBL/GenBank/DDBJ whole genome shotgun (WGS) entry which is preliminary data.</text>
</comment>
<gene>
    <name evidence="2" type="ORF">IAA84_10270</name>
</gene>
<evidence type="ECO:0000259" key="1">
    <source>
        <dbReference type="Pfam" id="PF13228"/>
    </source>
</evidence>
<feature type="domain" description="DUF4037" evidence="1">
    <location>
        <begin position="121"/>
        <end position="219"/>
    </location>
</feature>
<protein>
    <submittedName>
        <fullName evidence="2">DUF4037 domain-containing protein</fullName>
    </submittedName>
</protein>
<evidence type="ECO:0000313" key="2">
    <source>
        <dbReference type="EMBL" id="HIS93389.1"/>
    </source>
</evidence>
<dbReference type="EMBL" id="DVJN01000195">
    <property type="protein sequence ID" value="HIS93389.1"/>
    <property type="molecule type" value="Genomic_DNA"/>
</dbReference>
<dbReference type="AlphaFoldDB" id="A0A9D1K6C0"/>
<dbReference type="Pfam" id="PF13228">
    <property type="entry name" value="DUF4037"/>
    <property type="match status" value="1"/>
</dbReference>
<reference evidence="2" key="2">
    <citation type="journal article" date="2021" name="PeerJ">
        <title>Extensive microbial diversity within the chicken gut microbiome revealed by metagenomics and culture.</title>
        <authorList>
            <person name="Gilroy R."/>
            <person name="Ravi A."/>
            <person name="Getino M."/>
            <person name="Pursley I."/>
            <person name="Horton D.L."/>
            <person name="Alikhan N.F."/>
            <person name="Baker D."/>
            <person name="Gharbi K."/>
            <person name="Hall N."/>
            <person name="Watson M."/>
            <person name="Adriaenssens E.M."/>
            <person name="Foster-Nyarko E."/>
            <person name="Jarju S."/>
            <person name="Secka A."/>
            <person name="Antonio M."/>
            <person name="Oren A."/>
            <person name="Chaudhuri R.R."/>
            <person name="La Ragione R."/>
            <person name="Hildebrand F."/>
            <person name="Pallen M.J."/>
        </authorList>
    </citation>
    <scope>NUCLEOTIDE SEQUENCE</scope>
    <source>
        <strain evidence="2">13766</strain>
    </source>
</reference>
<dbReference type="InterPro" id="IPR025117">
    <property type="entry name" value="DUF4037"/>
</dbReference>